<proteinExistence type="predicted"/>
<feature type="domain" description="Potassium channel" evidence="4">
    <location>
        <begin position="1"/>
        <end position="50"/>
    </location>
</feature>
<name>T0Z2Q6_9ZZZZ</name>
<dbReference type="PANTHER" id="PTHR43833:SF9">
    <property type="entry name" value="POTASSIUM CHANNEL PROTEIN YUGO-RELATED"/>
    <property type="match status" value="1"/>
</dbReference>
<dbReference type="GO" id="GO:0006813">
    <property type="term" value="P:potassium ion transport"/>
    <property type="evidence" value="ECO:0007669"/>
    <property type="project" value="InterPro"/>
</dbReference>
<dbReference type="EMBL" id="AUZZ01007528">
    <property type="protein sequence ID" value="EQD42201.1"/>
    <property type="molecule type" value="Genomic_DNA"/>
</dbReference>
<dbReference type="Gene3D" id="1.10.287.70">
    <property type="match status" value="1"/>
</dbReference>
<dbReference type="InterPro" id="IPR003148">
    <property type="entry name" value="RCK_N"/>
</dbReference>
<dbReference type="Pfam" id="PF07885">
    <property type="entry name" value="Ion_trans_2"/>
    <property type="match status" value="1"/>
</dbReference>
<keyword evidence="2" id="KW-1133">Transmembrane helix</keyword>
<dbReference type="Gene3D" id="3.40.50.720">
    <property type="entry name" value="NAD(P)-binding Rossmann-like Domain"/>
    <property type="match status" value="1"/>
</dbReference>
<dbReference type="InterPro" id="IPR050721">
    <property type="entry name" value="Trk_Ktr_HKT_K-transport"/>
</dbReference>
<evidence type="ECO:0000313" key="5">
    <source>
        <dbReference type="EMBL" id="EQD42201.1"/>
    </source>
</evidence>
<organism evidence="5">
    <name type="scientific">mine drainage metagenome</name>
    <dbReference type="NCBI Taxonomy" id="410659"/>
    <lineage>
        <taxon>unclassified sequences</taxon>
        <taxon>metagenomes</taxon>
        <taxon>ecological metagenomes</taxon>
    </lineage>
</organism>
<evidence type="ECO:0000259" key="4">
    <source>
        <dbReference type="Pfam" id="PF07885"/>
    </source>
</evidence>
<feature type="transmembrane region" description="Helical" evidence="2">
    <location>
        <begin position="29"/>
        <end position="54"/>
    </location>
</feature>
<dbReference type="InterPro" id="IPR013099">
    <property type="entry name" value="K_chnl_dom"/>
</dbReference>
<sequence>FTTGLYWAITTATTVGYGDVTPHNPIGRVVASVVMLTAIPTLGALFAVTAGASVSAGLRRIMQLDSHFPPGSYRLVVGMHPTVPAIVAELVAAHDAVVLVADVDPTTMPEAVHVIKGDPTDPATIRRAKPAGAQHALVTAATDGDVLVSALILREHAPELPITALT</sequence>
<comment type="caution">
    <text evidence="5">The sequence shown here is derived from an EMBL/GenBank/DDBJ whole genome shotgun (WGS) entry which is preliminary data.</text>
</comment>
<dbReference type="InterPro" id="IPR036291">
    <property type="entry name" value="NAD(P)-bd_dom_sf"/>
</dbReference>
<gene>
    <name evidence="5" type="ORF">B2A_10435</name>
</gene>
<reference evidence="5" key="1">
    <citation type="submission" date="2013-08" db="EMBL/GenBank/DDBJ databases">
        <authorList>
            <person name="Mendez C."/>
            <person name="Richter M."/>
            <person name="Ferrer M."/>
            <person name="Sanchez J."/>
        </authorList>
    </citation>
    <scope>NUCLEOTIDE SEQUENCE</scope>
</reference>
<feature type="non-terminal residue" evidence="5">
    <location>
        <position position="166"/>
    </location>
</feature>
<feature type="non-terminal residue" evidence="5">
    <location>
        <position position="1"/>
    </location>
</feature>
<dbReference type="SUPFAM" id="SSF51735">
    <property type="entry name" value="NAD(P)-binding Rossmann-fold domains"/>
    <property type="match status" value="1"/>
</dbReference>
<dbReference type="SUPFAM" id="SSF81324">
    <property type="entry name" value="Voltage-gated potassium channels"/>
    <property type="match status" value="1"/>
</dbReference>
<evidence type="ECO:0000256" key="1">
    <source>
        <dbReference type="ARBA" id="ARBA00004651"/>
    </source>
</evidence>
<keyword evidence="2" id="KW-0472">Membrane</keyword>
<dbReference type="GO" id="GO:0005886">
    <property type="term" value="C:plasma membrane"/>
    <property type="evidence" value="ECO:0007669"/>
    <property type="project" value="UniProtKB-SubCell"/>
</dbReference>
<evidence type="ECO:0000256" key="2">
    <source>
        <dbReference type="SAM" id="Phobius"/>
    </source>
</evidence>
<dbReference type="AlphaFoldDB" id="T0Z2Q6"/>
<dbReference type="Pfam" id="PF02254">
    <property type="entry name" value="TrkA_N"/>
    <property type="match status" value="1"/>
</dbReference>
<evidence type="ECO:0000259" key="3">
    <source>
        <dbReference type="Pfam" id="PF02254"/>
    </source>
</evidence>
<comment type="subcellular location">
    <subcellularLocation>
        <location evidence="1">Cell membrane</location>
        <topology evidence="1">Multi-pass membrane protein</topology>
    </subcellularLocation>
</comment>
<feature type="domain" description="RCK N-terminal" evidence="3">
    <location>
        <begin position="76"/>
        <end position="164"/>
    </location>
</feature>
<keyword evidence="2" id="KW-0812">Transmembrane</keyword>
<dbReference type="PANTHER" id="PTHR43833">
    <property type="entry name" value="POTASSIUM CHANNEL PROTEIN 2-RELATED-RELATED"/>
    <property type="match status" value="1"/>
</dbReference>
<protein>
    <submittedName>
        <fullName evidence="5">Ion transport 2 domain protein</fullName>
    </submittedName>
</protein>
<accession>T0Z2Q6</accession>
<reference evidence="5" key="2">
    <citation type="journal article" date="2014" name="ISME J.">
        <title>Microbial stratification in low pH oxic and suboxic macroscopic growths along an acid mine drainage.</title>
        <authorList>
            <person name="Mendez-Garcia C."/>
            <person name="Mesa V."/>
            <person name="Sprenger R.R."/>
            <person name="Richter M."/>
            <person name="Diez M.S."/>
            <person name="Solano J."/>
            <person name="Bargiela R."/>
            <person name="Golyshina O.V."/>
            <person name="Manteca A."/>
            <person name="Ramos J.L."/>
            <person name="Gallego J.R."/>
            <person name="Llorente I."/>
            <person name="Martins Dos Santos V.A."/>
            <person name="Jensen O.N."/>
            <person name="Pelaez A.I."/>
            <person name="Sanchez J."/>
            <person name="Ferrer M."/>
        </authorList>
    </citation>
    <scope>NUCLEOTIDE SEQUENCE</scope>
</reference>